<comment type="similarity">
    <text evidence="2 14">Belongs to the UppP family.</text>
</comment>
<keyword evidence="8 14" id="KW-1133">Transmembrane helix</keyword>
<comment type="miscellaneous">
    <text evidence="14">Bacitracin is thought to be involved in the inhibition of peptidoglycan synthesis by sequestering undecaprenyl diphosphate, thereby reducing the pool of lipid carrier available.</text>
</comment>
<accession>A0ABU5DY88</accession>
<feature type="transmembrane region" description="Helical" evidence="14">
    <location>
        <begin position="84"/>
        <end position="102"/>
    </location>
</feature>
<dbReference type="RefSeq" id="WP_320500694.1">
    <property type="nucleotide sequence ID" value="NZ_JAXCLX010000001.1"/>
</dbReference>
<dbReference type="HAMAP" id="MF_01006">
    <property type="entry name" value="Undec_diphosphatase"/>
    <property type="match status" value="1"/>
</dbReference>
<reference evidence="15 16" key="1">
    <citation type="journal article" date="2013" name="Antonie Van Leeuwenhoek">
        <title>Dongia rigui sp. nov., isolated from freshwater of a large wetland in Korea.</title>
        <authorList>
            <person name="Baik K.S."/>
            <person name="Hwang Y.M."/>
            <person name="Choi J.S."/>
            <person name="Kwon J."/>
            <person name="Seong C.N."/>
        </authorList>
    </citation>
    <scope>NUCLEOTIDE SEQUENCE [LARGE SCALE GENOMIC DNA]</scope>
    <source>
        <strain evidence="15 16">04SU4-P</strain>
    </source>
</reference>
<keyword evidence="6 14" id="KW-0812">Transmembrane</keyword>
<name>A0ABU5DY88_9PROT</name>
<keyword evidence="5 14" id="KW-1003">Cell membrane</keyword>
<proteinExistence type="inferred from homology"/>
<dbReference type="Proteomes" id="UP001271769">
    <property type="component" value="Unassembled WGS sequence"/>
</dbReference>
<evidence type="ECO:0000256" key="2">
    <source>
        <dbReference type="ARBA" id="ARBA00010621"/>
    </source>
</evidence>
<evidence type="ECO:0000256" key="13">
    <source>
        <dbReference type="ARBA" id="ARBA00047594"/>
    </source>
</evidence>
<keyword evidence="14" id="KW-0133">Cell shape</keyword>
<evidence type="ECO:0000256" key="4">
    <source>
        <dbReference type="ARBA" id="ARBA00021581"/>
    </source>
</evidence>
<evidence type="ECO:0000256" key="6">
    <source>
        <dbReference type="ARBA" id="ARBA00022692"/>
    </source>
</evidence>
<keyword evidence="14" id="KW-0573">Peptidoglycan synthesis</keyword>
<evidence type="ECO:0000256" key="3">
    <source>
        <dbReference type="ARBA" id="ARBA00012374"/>
    </source>
</evidence>
<feature type="transmembrane region" description="Helical" evidence="14">
    <location>
        <begin position="114"/>
        <end position="130"/>
    </location>
</feature>
<feature type="transmembrane region" description="Helical" evidence="14">
    <location>
        <begin position="249"/>
        <end position="268"/>
    </location>
</feature>
<evidence type="ECO:0000256" key="12">
    <source>
        <dbReference type="ARBA" id="ARBA00032932"/>
    </source>
</evidence>
<organism evidence="15 16">
    <name type="scientific">Dongia rigui</name>
    <dbReference type="NCBI Taxonomy" id="940149"/>
    <lineage>
        <taxon>Bacteria</taxon>
        <taxon>Pseudomonadati</taxon>
        <taxon>Pseudomonadota</taxon>
        <taxon>Alphaproteobacteria</taxon>
        <taxon>Rhodospirillales</taxon>
        <taxon>Dongiaceae</taxon>
        <taxon>Dongia</taxon>
    </lineage>
</organism>
<evidence type="ECO:0000256" key="9">
    <source>
        <dbReference type="ARBA" id="ARBA00023136"/>
    </source>
</evidence>
<feature type="transmembrane region" description="Helical" evidence="14">
    <location>
        <begin position="6"/>
        <end position="29"/>
    </location>
</feature>
<feature type="transmembrane region" description="Helical" evidence="14">
    <location>
        <begin position="183"/>
        <end position="201"/>
    </location>
</feature>
<feature type="transmembrane region" description="Helical" evidence="14">
    <location>
        <begin position="41"/>
        <end position="60"/>
    </location>
</feature>
<comment type="caution">
    <text evidence="15">The sequence shown here is derived from an EMBL/GenBank/DDBJ whole genome shotgun (WGS) entry which is preliminary data.</text>
</comment>
<keyword evidence="10 14" id="KW-0046">Antibiotic resistance</keyword>
<comment type="catalytic activity">
    <reaction evidence="13 14">
        <text>di-trans,octa-cis-undecaprenyl diphosphate + H2O = di-trans,octa-cis-undecaprenyl phosphate + phosphate + H(+)</text>
        <dbReference type="Rhea" id="RHEA:28094"/>
        <dbReference type="ChEBI" id="CHEBI:15377"/>
        <dbReference type="ChEBI" id="CHEBI:15378"/>
        <dbReference type="ChEBI" id="CHEBI:43474"/>
        <dbReference type="ChEBI" id="CHEBI:58405"/>
        <dbReference type="ChEBI" id="CHEBI:60392"/>
        <dbReference type="EC" id="3.6.1.27"/>
    </reaction>
</comment>
<sequence>MPNIDILVLAIVQGITEFLPISSSGHLILVPKLFCWPDQGLTLDVAAHVGTLVAVLIYFWRDVGNMAGGLAKLARGKRDNRARMVWLLLVASVPALAIGFALDKWAGDALRDDRIIAATLIGFGILLYIADRVGLTVRRIEHMTAGSALAIGFFQCLAFVPGTSRSGITMTMARILGYERKEAARFSFLLSIPTIAAAGLYKGIELVRSGNFAEMERAVMMAGFSAVTGFLAIAFMMYWLRRASFAPFVVYRIALGGVLLWAIYGGGWQSVCS</sequence>
<evidence type="ECO:0000256" key="11">
    <source>
        <dbReference type="ARBA" id="ARBA00032707"/>
    </source>
</evidence>
<evidence type="ECO:0000256" key="8">
    <source>
        <dbReference type="ARBA" id="ARBA00022989"/>
    </source>
</evidence>
<evidence type="ECO:0000256" key="14">
    <source>
        <dbReference type="HAMAP-Rule" id="MF_01006"/>
    </source>
</evidence>
<dbReference type="EC" id="3.6.1.27" evidence="3 14"/>
<evidence type="ECO:0000256" key="1">
    <source>
        <dbReference type="ARBA" id="ARBA00004651"/>
    </source>
</evidence>
<dbReference type="InterPro" id="IPR003824">
    <property type="entry name" value="UppP"/>
</dbReference>
<evidence type="ECO:0000256" key="5">
    <source>
        <dbReference type="ARBA" id="ARBA00022475"/>
    </source>
</evidence>
<dbReference type="PANTHER" id="PTHR30622">
    <property type="entry name" value="UNDECAPRENYL-DIPHOSPHATASE"/>
    <property type="match status" value="1"/>
</dbReference>
<evidence type="ECO:0000313" key="16">
    <source>
        <dbReference type="Proteomes" id="UP001271769"/>
    </source>
</evidence>
<keyword evidence="7 14" id="KW-0378">Hydrolase</keyword>
<dbReference type="Pfam" id="PF02673">
    <property type="entry name" value="BacA"/>
    <property type="match status" value="1"/>
</dbReference>
<dbReference type="NCBIfam" id="NF001393">
    <property type="entry name" value="PRK00281.2-4"/>
    <property type="match status" value="1"/>
</dbReference>
<dbReference type="GO" id="GO:0050380">
    <property type="term" value="F:undecaprenyl-diphosphatase activity"/>
    <property type="evidence" value="ECO:0007669"/>
    <property type="project" value="UniProtKB-EC"/>
</dbReference>
<dbReference type="PANTHER" id="PTHR30622:SF4">
    <property type="entry name" value="UNDECAPRENYL-DIPHOSPHATASE"/>
    <property type="match status" value="1"/>
</dbReference>
<gene>
    <name evidence="14" type="primary">uppP</name>
    <name evidence="15" type="ORF">SMD31_10075</name>
</gene>
<evidence type="ECO:0000256" key="10">
    <source>
        <dbReference type="ARBA" id="ARBA00023251"/>
    </source>
</evidence>
<dbReference type="EMBL" id="JAXCLX010000001">
    <property type="protein sequence ID" value="MDY0872273.1"/>
    <property type="molecule type" value="Genomic_DNA"/>
</dbReference>
<feature type="transmembrane region" description="Helical" evidence="14">
    <location>
        <begin position="221"/>
        <end position="240"/>
    </location>
</feature>
<comment type="subcellular location">
    <subcellularLocation>
        <location evidence="1 14">Cell membrane</location>
        <topology evidence="1 14">Multi-pass membrane protein</topology>
    </subcellularLocation>
</comment>
<keyword evidence="14" id="KW-0961">Cell wall biogenesis/degradation</keyword>
<keyword evidence="9 14" id="KW-0472">Membrane</keyword>
<evidence type="ECO:0000313" key="15">
    <source>
        <dbReference type="EMBL" id="MDY0872273.1"/>
    </source>
</evidence>
<comment type="function">
    <text evidence="14">Catalyzes the dephosphorylation of undecaprenyl diphosphate (UPP). Confers resistance to bacitracin.</text>
</comment>
<protein>
    <recommendedName>
        <fullName evidence="4 14">Undecaprenyl-diphosphatase</fullName>
        <ecNumber evidence="3 14">3.6.1.27</ecNumber>
    </recommendedName>
    <alternativeName>
        <fullName evidence="12 14">Bacitracin resistance protein</fullName>
    </alternativeName>
    <alternativeName>
        <fullName evidence="11 14">Undecaprenyl pyrophosphate phosphatase</fullName>
    </alternativeName>
</protein>
<feature type="transmembrane region" description="Helical" evidence="14">
    <location>
        <begin position="142"/>
        <end position="162"/>
    </location>
</feature>
<keyword evidence="16" id="KW-1185">Reference proteome</keyword>
<evidence type="ECO:0000256" key="7">
    <source>
        <dbReference type="ARBA" id="ARBA00022801"/>
    </source>
</evidence>